<feature type="transmembrane region" description="Helical" evidence="12">
    <location>
        <begin position="81"/>
        <end position="104"/>
    </location>
</feature>
<dbReference type="EMBL" id="CP000031">
    <property type="protein sequence ID" value="AAV96131.1"/>
    <property type="molecule type" value="Genomic_DNA"/>
</dbReference>
<evidence type="ECO:0000256" key="4">
    <source>
        <dbReference type="ARBA" id="ARBA00020585"/>
    </source>
</evidence>
<keyword evidence="6" id="KW-0997">Cell inner membrane</keyword>
<dbReference type="CAZy" id="GT2">
    <property type="family name" value="Glycosyltransferase Family 2"/>
</dbReference>
<evidence type="ECO:0000256" key="12">
    <source>
        <dbReference type="SAM" id="Phobius"/>
    </source>
</evidence>
<dbReference type="PaxDb" id="246200-SPO2890"/>
<proteinExistence type="inferred from homology"/>
<keyword evidence="11 12" id="KW-0472">Membrane</keyword>
<comment type="subcellular location">
    <subcellularLocation>
        <location evidence="1">Cell inner membrane</location>
        <topology evidence="1">Multi-pass membrane protein</topology>
    </subcellularLocation>
</comment>
<feature type="transmembrane region" description="Helical" evidence="12">
    <location>
        <begin position="447"/>
        <end position="472"/>
    </location>
</feature>
<evidence type="ECO:0000256" key="5">
    <source>
        <dbReference type="ARBA" id="ARBA00022475"/>
    </source>
</evidence>
<dbReference type="Gene3D" id="3.90.550.10">
    <property type="entry name" value="Spore Coat Polysaccharide Biosynthesis Protein SpsA, Chain A"/>
    <property type="match status" value="1"/>
</dbReference>
<evidence type="ECO:0000256" key="9">
    <source>
        <dbReference type="ARBA" id="ARBA00022692"/>
    </source>
</evidence>
<dbReference type="PANTHER" id="PTHR43867:SF5">
    <property type="entry name" value="GLUCANS BIOSYNTHESIS GLUCOSYLTRANSFERASE H"/>
    <property type="match status" value="1"/>
</dbReference>
<evidence type="ECO:0000259" key="13">
    <source>
        <dbReference type="Pfam" id="PF13632"/>
    </source>
</evidence>
<organism evidence="14 15">
    <name type="scientific">Ruegeria pomeroyi (strain ATCC 700808 / DSM 15171 / DSS-3)</name>
    <name type="common">Silicibacter pomeroyi</name>
    <dbReference type="NCBI Taxonomy" id="246200"/>
    <lineage>
        <taxon>Bacteria</taxon>
        <taxon>Pseudomonadati</taxon>
        <taxon>Pseudomonadota</taxon>
        <taxon>Alphaproteobacteria</taxon>
        <taxon>Rhodobacterales</taxon>
        <taxon>Roseobacteraceae</taxon>
        <taxon>Ruegeria</taxon>
    </lineage>
</organism>
<evidence type="ECO:0000256" key="3">
    <source>
        <dbReference type="ARBA" id="ARBA00009337"/>
    </source>
</evidence>
<evidence type="ECO:0000256" key="8">
    <source>
        <dbReference type="ARBA" id="ARBA00022679"/>
    </source>
</evidence>
<dbReference type="InterPro" id="IPR029044">
    <property type="entry name" value="Nucleotide-diphossugar_trans"/>
</dbReference>
<keyword evidence="8" id="KW-0808">Transferase</keyword>
<evidence type="ECO:0000256" key="10">
    <source>
        <dbReference type="ARBA" id="ARBA00022989"/>
    </source>
</evidence>
<protein>
    <recommendedName>
        <fullName evidence="4">Glucans biosynthesis glucosyltransferase H</fullName>
    </recommendedName>
</protein>
<dbReference type="NCBIfam" id="NF003962">
    <property type="entry name" value="PRK05454.2-5"/>
    <property type="match status" value="1"/>
</dbReference>
<dbReference type="STRING" id="246200.SPO2890"/>
<name>Q5LPF8_RUEPO</name>
<evidence type="ECO:0000313" key="14">
    <source>
        <dbReference type="EMBL" id="AAV96131.1"/>
    </source>
</evidence>
<dbReference type="InterPro" id="IPR001173">
    <property type="entry name" value="Glyco_trans_2-like"/>
</dbReference>
<feature type="transmembrane region" description="Helical" evidence="12">
    <location>
        <begin position="554"/>
        <end position="579"/>
    </location>
</feature>
<reference evidence="14 15" key="2">
    <citation type="journal article" date="2014" name="Stand. Genomic Sci.">
        <title>An updated genome annotation for the model marine bacterium Ruegeria pomeroyi DSS-3.</title>
        <authorList>
            <person name="Rivers A.R."/>
            <person name="Smith C.B."/>
            <person name="Moran M.A."/>
        </authorList>
    </citation>
    <scope>GENOME REANNOTATION</scope>
    <source>
        <strain evidence="15">ATCC 700808 / DSM 15171 / DSS-3</strain>
    </source>
</reference>
<comment type="similarity">
    <text evidence="3">Belongs to the glycosyltransferase 2 family. OpgH subfamily.</text>
</comment>
<dbReference type="HOGENOM" id="CLU_015730_1_0_5"/>
<evidence type="ECO:0000256" key="2">
    <source>
        <dbReference type="ARBA" id="ARBA00005001"/>
    </source>
</evidence>
<dbReference type="PANTHER" id="PTHR43867">
    <property type="entry name" value="CELLULOSE SYNTHASE CATALYTIC SUBUNIT A [UDP-FORMING]"/>
    <property type="match status" value="1"/>
</dbReference>
<reference evidence="14 15" key="1">
    <citation type="journal article" date="2004" name="Nature">
        <title>Genome sequence of Silicibacter pomeroyi reveals adaptations to the marine environment.</title>
        <authorList>
            <person name="Moran M.A."/>
            <person name="Buchan A."/>
            <person name="Gonzalez J.M."/>
            <person name="Heidelberg J.F."/>
            <person name="Whitman W.B."/>
            <person name="Kiene R.P."/>
            <person name="Henriksen J.R."/>
            <person name="King G.M."/>
            <person name="Belas R."/>
            <person name="Fuqua C."/>
            <person name="Brinkac L."/>
            <person name="Lewis M."/>
            <person name="Johri S."/>
            <person name="Weaver B."/>
            <person name="Pai G."/>
            <person name="Eisen J.A."/>
            <person name="Rahe E."/>
            <person name="Sheldon W.M."/>
            <person name="Ye W."/>
            <person name="Miller T.R."/>
            <person name="Carlton J."/>
            <person name="Rasko D.A."/>
            <person name="Paulsen I.T."/>
            <person name="Ren Q."/>
            <person name="Daugherty S.C."/>
            <person name="Deboy R.T."/>
            <person name="Dodson R.J."/>
            <person name="Durkin A.S."/>
            <person name="Madupu R."/>
            <person name="Nelson W.C."/>
            <person name="Sullivan S.A."/>
            <person name="Rosovitz M.J."/>
            <person name="Haft D.H."/>
            <person name="Selengut J."/>
            <person name="Ward N."/>
        </authorList>
    </citation>
    <scope>NUCLEOTIDE SEQUENCE [LARGE SCALE GENOMIC DNA]</scope>
    <source>
        <strain evidence="15">ATCC 700808 / DSM 15171 / DSS-3</strain>
    </source>
</reference>
<keyword evidence="5" id="KW-1003">Cell membrane</keyword>
<accession>Q5LPF8</accession>
<dbReference type="GO" id="GO:0005886">
    <property type="term" value="C:plasma membrane"/>
    <property type="evidence" value="ECO:0007669"/>
    <property type="project" value="UniProtKB-SubCell"/>
</dbReference>
<dbReference type="InterPro" id="IPR050321">
    <property type="entry name" value="Glycosyltr_2/OpgH_subfam"/>
</dbReference>
<feature type="transmembrane region" description="Helical" evidence="12">
    <location>
        <begin position="393"/>
        <end position="416"/>
    </location>
</feature>
<evidence type="ECO:0000256" key="1">
    <source>
        <dbReference type="ARBA" id="ARBA00004429"/>
    </source>
</evidence>
<dbReference type="KEGG" id="sil:SPO2890"/>
<keyword evidence="9 12" id="KW-0812">Transmembrane</keyword>
<dbReference type="Pfam" id="PF13632">
    <property type="entry name" value="Glyco_trans_2_3"/>
    <property type="match status" value="1"/>
</dbReference>
<gene>
    <name evidence="14" type="ordered locus">SPO2890</name>
</gene>
<keyword evidence="15" id="KW-1185">Reference proteome</keyword>
<evidence type="ECO:0000256" key="6">
    <source>
        <dbReference type="ARBA" id="ARBA00022519"/>
    </source>
</evidence>
<feature type="transmembrane region" description="Helical" evidence="12">
    <location>
        <begin position="48"/>
        <end position="69"/>
    </location>
</feature>
<dbReference type="eggNOG" id="COG2943">
    <property type="taxonomic scope" value="Bacteria"/>
</dbReference>
<dbReference type="SUPFAM" id="SSF53448">
    <property type="entry name" value="Nucleotide-diphospho-sugar transferases"/>
    <property type="match status" value="1"/>
</dbReference>
<keyword evidence="7" id="KW-0328">Glycosyltransferase</keyword>
<evidence type="ECO:0000313" key="15">
    <source>
        <dbReference type="Proteomes" id="UP000001023"/>
    </source>
</evidence>
<dbReference type="AlphaFoldDB" id="Q5LPF8"/>
<evidence type="ECO:0000256" key="11">
    <source>
        <dbReference type="ARBA" id="ARBA00023136"/>
    </source>
</evidence>
<feature type="transmembrane region" description="Helical" evidence="12">
    <location>
        <begin position="484"/>
        <end position="504"/>
    </location>
</feature>
<dbReference type="NCBIfam" id="NF003958">
    <property type="entry name" value="PRK05454.2-1"/>
    <property type="match status" value="1"/>
</dbReference>
<comment type="pathway">
    <text evidence="2">Glycan metabolism; osmoregulated periplasmic glucan (OPG) biosynthesis.</text>
</comment>
<sequence length="627" mass="68957">MDRVMRDDLHIMPPPAPLAMQAQDFSAGFRDALAPPDSPQRDVAPWRVLAFSPAMAATLALVWLMGDWFSDSGISVLEAVLLALISFNFFWIAFAASTVLLGMLSLSRQPARARAGRAEPLKVALLMPVYNEVPWYVLGNARTMLEELKARGGQHQYAMFILSDTRDDAIAAQEQASVEALRTTLAPDLALYYRRRVENTDRKVGNIADWVAGWGGAWDAMLVLDADSLMTGRAIARLTDALARDPGAGLIQSFPQLIGAQSVFARMQQFANGVYGAAFAEGMARWCGQEGNYWGHNAIIRTAAFANCAGLPKLRSLSGREKLIMSHDFVEAGLLRRAGWSVRFLPRIRGSYEETPPTLIDHVLRDRRWCQGNLQHLNLLNARGFRSVSRFHMFHGAIGYLMSPIWFALLVMWALIGHGQDGSVLQYFSPDNPLFPQWPEMTEGRHVLIIVVMYAMLLLPKLLGVLALPLSGAHYSDFGGAGRFLLSFLSEVVLSILYAPILMVQQMIAVFRTFLGIQKGWSPQARDGGTYGLGTLVKCHMLETLSGLALGTGIALGLVSVWLAPIALSLALAVPLSALSGVSAGTARRLIGMREEFREPAITRSARAYRNELKTLLERGSRIHPAE</sequence>
<evidence type="ECO:0000256" key="7">
    <source>
        <dbReference type="ARBA" id="ARBA00022676"/>
    </source>
</evidence>
<feature type="domain" description="Glycosyltransferase 2-like" evidence="13">
    <location>
        <begin position="222"/>
        <end position="416"/>
    </location>
</feature>
<keyword evidence="10 12" id="KW-1133">Transmembrane helix</keyword>
<dbReference type="Proteomes" id="UP000001023">
    <property type="component" value="Chromosome"/>
</dbReference>
<dbReference type="GO" id="GO:0016758">
    <property type="term" value="F:hexosyltransferase activity"/>
    <property type="evidence" value="ECO:0007669"/>
    <property type="project" value="TreeGrafter"/>
</dbReference>